<gene>
    <name evidence="5" type="ORF">KTT_12150</name>
</gene>
<feature type="transmembrane region" description="Helical" evidence="2">
    <location>
        <begin position="406"/>
        <end position="427"/>
    </location>
</feature>
<dbReference type="RefSeq" id="WP_126579078.1">
    <property type="nucleotide sequence ID" value="NZ_BIFR01000001.1"/>
</dbReference>
<keyword evidence="3" id="KW-0732">Signal</keyword>
<feature type="chain" id="PRO_5019359347" description="Peptidase MA-like domain-containing protein" evidence="3">
    <location>
        <begin position="33"/>
        <end position="499"/>
    </location>
</feature>
<name>A0A401ZX09_9CHLR</name>
<dbReference type="OrthoDB" id="166074at2"/>
<comment type="caution">
    <text evidence="5">The sequence shown here is derived from an EMBL/GenBank/DDBJ whole genome shotgun (WGS) entry which is preliminary data.</text>
</comment>
<feature type="compositionally biased region" description="Polar residues" evidence="1">
    <location>
        <begin position="472"/>
        <end position="481"/>
    </location>
</feature>
<keyword evidence="2" id="KW-1133">Transmembrane helix</keyword>
<organism evidence="5 6">
    <name type="scientific">Tengunoibacter tsumagoiensis</name>
    <dbReference type="NCBI Taxonomy" id="2014871"/>
    <lineage>
        <taxon>Bacteria</taxon>
        <taxon>Bacillati</taxon>
        <taxon>Chloroflexota</taxon>
        <taxon>Ktedonobacteria</taxon>
        <taxon>Ktedonobacterales</taxon>
        <taxon>Dictyobacteraceae</taxon>
        <taxon>Tengunoibacter</taxon>
    </lineage>
</organism>
<keyword evidence="2" id="KW-0472">Membrane</keyword>
<dbReference type="EMBL" id="BIFR01000001">
    <property type="protein sequence ID" value="GCE11356.1"/>
    <property type="molecule type" value="Genomic_DNA"/>
</dbReference>
<keyword evidence="6" id="KW-1185">Reference proteome</keyword>
<dbReference type="Pfam" id="PF13485">
    <property type="entry name" value="Peptidase_MA_2"/>
    <property type="match status" value="1"/>
</dbReference>
<dbReference type="AlphaFoldDB" id="A0A401ZX09"/>
<feature type="region of interest" description="Disordered" evidence="1">
    <location>
        <begin position="472"/>
        <end position="499"/>
    </location>
</feature>
<sequence>MFLWRAHVLRLWLLFLCIGLLLSFLSTTSAKAADSPITITSQTTTVDFPKAIDFLLSAQDAHGSITQATLFIKYDGGSFAEQHVVKPDTTASTVHLSWHDDLITNHFTPADTQVTYYWIVWDAAGQTLTGSMQNVKVIDSRFNWLHLTQDQVQVNWYNRPGEFGQTLLSQVMATVKQIHTTLRVGLTSPIDVWVYASTDDFHGSLPPDAHEWAGGIAFPRLNQTSIVVEDTSSNHLIRDMPHELTHLIFHQNLSASLVPLWFDEGLAVYNQTYHESEMELRYKDAVAHNQLLKLNTITDDFPNDSDQAYLAYAQSWQLLNHMYTTFGQTRMQSFMQAMHTASKTTTFQDAFKASLGTTVQRMENDWHLSLGLPPTLTPAELQALDQPVTQPIPLSSVSITDSNAPMMTLLSLMLIFLPLMGYLTLFFQQRLALRQAQQAEQMLRNAFLATKLPATPQYYTAPGWKSFDYQSPTSYAQSSDPFSDAPYHDRTVPPPEIQE</sequence>
<proteinExistence type="predicted"/>
<evidence type="ECO:0000313" key="5">
    <source>
        <dbReference type="EMBL" id="GCE11356.1"/>
    </source>
</evidence>
<accession>A0A401ZX09</accession>
<feature type="signal peptide" evidence="3">
    <location>
        <begin position="1"/>
        <end position="32"/>
    </location>
</feature>
<reference evidence="6" key="1">
    <citation type="submission" date="2018-12" db="EMBL/GenBank/DDBJ databases">
        <title>Tengunoibacter tsumagoiensis gen. nov., sp. nov., Dictyobacter kobayashii sp. nov., D. alpinus sp. nov., and D. joshuensis sp. nov. and description of Dictyobacteraceae fam. nov. within the order Ktedonobacterales isolated from Tengu-no-mugimeshi.</title>
        <authorList>
            <person name="Wang C.M."/>
            <person name="Zheng Y."/>
            <person name="Sakai Y."/>
            <person name="Toyoda A."/>
            <person name="Minakuchi Y."/>
            <person name="Abe K."/>
            <person name="Yokota A."/>
            <person name="Yabe S."/>
        </authorList>
    </citation>
    <scope>NUCLEOTIDE SEQUENCE [LARGE SCALE GENOMIC DNA]</scope>
    <source>
        <strain evidence="6">Uno3</strain>
    </source>
</reference>
<evidence type="ECO:0000259" key="4">
    <source>
        <dbReference type="Pfam" id="PF13485"/>
    </source>
</evidence>
<dbReference type="InterPro" id="IPR039568">
    <property type="entry name" value="Peptidase_MA-like_dom"/>
</dbReference>
<dbReference type="Proteomes" id="UP000287352">
    <property type="component" value="Unassembled WGS sequence"/>
</dbReference>
<evidence type="ECO:0000256" key="2">
    <source>
        <dbReference type="SAM" id="Phobius"/>
    </source>
</evidence>
<evidence type="ECO:0000313" key="6">
    <source>
        <dbReference type="Proteomes" id="UP000287352"/>
    </source>
</evidence>
<feature type="domain" description="Peptidase MA-like" evidence="4">
    <location>
        <begin position="177"/>
        <end position="369"/>
    </location>
</feature>
<protein>
    <recommendedName>
        <fullName evidence="4">Peptidase MA-like domain-containing protein</fullName>
    </recommendedName>
</protein>
<evidence type="ECO:0000256" key="1">
    <source>
        <dbReference type="SAM" id="MobiDB-lite"/>
    </source>
</evidence>
<keyword evidence="2" id="KW-0812">Transmembrane</keyword>
<evidence type="ECO:0000256" key="3">
    <source>
        <dbReference type="SAM" id="SignalP"/>
    </source>
</evidence>